<dbReference type="OrthoDB" id="3089at2759"/>
<accession>A0A8H5LMS9</accession>
<dbReference type="CDD" id="cd05471">
    <property type="entry name" value="pepsin_like"/>
    <property type="match status" value="1"/>
</dbReference>
<dbReference type="PROSITE" id="PS51367">
    <property type="entry name" value="THAUMATIN_2"/>
    <property type="match status" value="1"/>
</dbReference>
<dbReference type="InterPro" id="IPR034164">
    <property type="entry name" value="Pepsin-like_dom"/>
</dbReference>
<feature type="compositionally biased region" description="Low complexity" evidence="3">
    <location>
        <begin position="707"/>
        <end position="740"/>
    </location>
</feature>
<evidence type="ECO:0000256" key="3">
    <source>
        <dbReference type="SAM" id="MobiDB-lite"/>
    </source>
</evidence>
<dbReference type="InterPro" id="IPR021109">
    <property type="entry name" value="Peptidase_aspartic_dom_sf"/>
</dbReference>
<sequence>MKSIVVSALLASVATVSARTFTVTNACPFTIWPAMFTDLNVGSAVPNQPNGWTAPAFTSVSFTVPDNWTAGRIWARRNCDFSSNPGPNSCLDGGCNGGLVCDSRTGTGVPPATLAEFTLSTNPSIPDNYDVSLVDGYNLPMRITNNAGCHVADCPVDLGPNCPANQKGPFDSTGFPVGCKSACLVDPNPSNSRNCCSGQFNTPATCPPSASPVPDILASSGLKARKIPGGYSIPFKRTKGSLGRRNDGRKSKRVGGMRKRAGVSGETGLGDNSDLLYTVPVEIGGIVTAVHLDTGSSDLWVTSDSCTAASCNGPATAKQYPMSTFNDSGASVNMQFGDSLTGTSASGPIGFDTATVAGIAIQNQVFSAVNVTDNTVVKYGAAGILGLSFPAGSKVQEAIVVEKTGPLAKTDDFIVGTYQYGPLLARIAMTGALDMPMFAIELQRATIDVGGQDGVLTIGALPEGIDNSSLTWVPVRLYKDSEGGTPAPSFAPNEVYPFRWEIDIDGVFLDGERVADSAIPANGVSVTTTSALIDTGNSLLRGPSDVVSNILSTVSTTYNPSRSNSVATLPCNVPHTLAFQIGGKMFPVDPRDFIGEGSDASTCEADNLVVTDPPSRGALFRWSLGDPFLKSNLVAFHYGNLTHPSVDPPRIGFLSMVPENADQLLTQAVNDAESNGGLFDSTIVAAPTASAATADQITVTPGFTGISTRAPSPTATSPGAAVTVTMGSSGDTSQSSGSDPSDNKENGAVAGAKMGMGLVSVFVVVGMVVGW</sequence>
<evidence type="ECO:0000256" key="1">
    <source>
        <dbReference type="ARBA" id="ARBA00007447"/>
    </source>
</evidence>
<feature type="signal peptide" evidence="4">
    <location>
        <begin position="1"/>
        <end position="18"/>
    </location>
</feature>
<evidence type="ECO:0000256" key="2">
    <source>
        <dbReference type="PIRSR" id="PIRSR601461-1"/>
    </source>
</evidence>
<dbReference type="Gene3D" id="2.60.110.10">
    <property type="entry name" value="Thaumatin"/>
    <property type="match status" value="1"/>
</dbReference>
<feature type="chain" id="PRO_5034819649" description="Peptidase A1 domain-containing protein" evidence="4">
    <location>
        <begin position="19"/>
        <end position="771"/>
    </location>
</feature>
<dbReference type="GO" id="GO:0004190">
    <property type="term" value="F:aspartic-type endopeptidase activity"/>
    <property type="evidence" value="ECO:0007669"/>
    <property type="project" value="InterPro"/>
</dbReference>
<feature type="domain" description="Peptidase A1" evidence="5">
    <location>
        <begin position="277"/>
        <end position="654"/>
    </location>
</feature>
<dbReference type="SUPFAM" id="SSF49870">
    <property type="entry name" value="Osmotin, thaumatin-like protein"/>
    <property type="match status" value="1"/>
</dbReference>
<name>A0A8H5LMS9_9AGAR</name>
<dbReference type="Pfam" id="PF00026">
    <property type="entry name" value="Asp"/>
    <property type="match status" value="1"/>
</dbReference>
<dbReference type="AlphaFoldDB" id="A0A8H5LMS9"/>
<feature type="region of interest" description="Disordered" evidence="3">
    <location>
        <begin position="705"/>
        <end position="748"/>
    </location>
</feature>
<dbReference type="PROSITE" id="PS51767">
    <property type="entry name" value="PEPTIDASE_A1"/>
    <property type="match status" value="1"/>
</dbReference>
<evidence type="ECO:0000256" key="4">
    <source>
        <dbReference type="SAM" id="SignalP"/>
    </source>
</evidence>
<evidence type="ECO:0000313" key="6">
    <source>
        <dbReference type="EMBL" id="KAF5362844.1"/>
    </source>
</evidence>
<keyword evidence="7" id="KW-1185">Reference proteome</keyword>
<dbReference type="GO" id="GO:0006508">
    <property type="term" value="P:proteolysis"/>
    <property type="evidence" value="ECO:0007669"/>
    <property type="project" value="InterPro"/>
</dbReference>
<feature type="compositionally biased region" description="Basic residues" evidence="3">
    <location>
        <begin position="250"/>
        <end position="261"/>
    </location>
</feature>
<dbReference type="SUPFAM" id="SSF50630">
    <property type="entry name" value="Acid proteases"/>
    <property type="match status" value="1"/>
</dbReference>
<proteinExistence type="inferred from homology"/>
<dbReference type="InterPro" id="IPR001461">
    <property type="entry name" value="Aspartic_peptidase_A1"/>
</dbReference>
<protein>
    <recommendedName>
        <fullName evidence="5">Peptidase A1 domain-containing protein</fullName>
    </recommendedName>
</protein>
<comment type="caution">
    <text evidence="6">The sequence shown here is derived from an EMBL/GenBank/DDBJ whole genome shotgun (WGS) entry which is preliminary data.</text>
</comment>
<dbReference type="EMBL" id="JAACJM010000036">
    <property type="protein sequence ID" value="KAF5362844.1"/>
    <property type="molecule type" value="Genomic_DNA"/>
</dbReference>
<feature type="active site" evidence="2">
    <location>
        <position position="293"/>
    </location>
</feature>
<dbReference type="InterPro" id="IPR033121">
    <property type="entry name" value="PEPTIDASE_A1"/>
</dbReference>
<dbReference type="InterPro" id="IPR037176">
    <property type="entry name" value="Osmotin/thaumatin-like_sf"/>
</dbReference>
<feature type="active site" evidence="2">
    <location>
        <position position="534"/>
    </location>
</feature>
<dbReference type="InterPro" id="IPR001938">
    <property type="entry name" value="Thaumatin"/>
</dbReference>
<evidence type="ECO:0000313" key="7">
    <source>
        <dbReference type="Proteomes" id="UP000559256"/>
    </source>
</evidence>
<dbReference type="SMART" id="SM00205">
    <property type="entry name" value="THN"/>
    <property type="match status" value="1"/>
</dbReference>
<feature type="region of interest" description="Disordered" evidence="3">
    <location>
        <begin position="235"/>
        <end position="265"/>
    </location>
</feature>
<organism evidence="6 7">
    <name type="scientific">Tetrapyrgos nigripes</name>
    <dbReference type="NCBI Taxonomy" id="182062"/>
    <lineage>
        <taxon>Eukaryota</taxon>
        <taxon>Fungi</taxon>
        <taxon>Dikarya</taxon>
        <taxon>Basidiomycota</taxon>
        <taxon>Agaricomycotina</taxon>
        <taxon>Agaricomycetes</taxon>
        <taxon>Agaricomycetidae</taxon>
        <taxon>Agaricales</taxon>
        <taxon>Marasmiineae</taxon>
        <taxon>Marasmiaceae</taxon>
        <taxon>Tetrapyrgos</taxon>
    </lineage>
</organism>
<dbReference type="PRINTS" id="PR00792">
    <property type="entry name" value="PEPSIN"/>
</dbReference>
<dbReference type="Proteomes" id="UP000559256">
    <property type="component" value="Unassembled WGS sequence"/>
</dbReference>
<comment type="similarity">
    <text evidence="1">Belongs to the peptidase A1 family.</text>
</comment>
<gene>
    <name evidence="6" type="ORF">D9758_007087</name>
</gene>
<dbReference type="Pfam" id="PF00314">
    <property type="entry name" value="Thaumatin"/>
    <property type="match status" value="1"/>
</dbReference>
<evidence type="ECO:0000259" key="5">
    <source>
        <dbReference type="PROSITE" id="PS51767"/>
    </source>
</evidence>
<keyword evidence="4" id="KW-0732">Signal</keyword>
<reference evidence="6 7" key="1">
    <citation type="journal article" date="2020" name="ISME J.">
        <title>Uncovering the hidden diversity of litter-decomposition mechanisms in mushroom-forming fungi.</title>
        <authorList>
            <person name="Floudas D."/>
            <person name="Bentzer J."/>
            <person name="Ahren D."/>
            <person name="Johansson T."/>
            <person name="Persson P."/>
            <person name="Tunlid A."/>
        </authorList>
    </citation>
    <scope>NUCLEOTIDE SEQUENCE [LARGE SCALE GENOMIC DNA]</scope>
    <source>
        <strain evidence="6 7">CBS 291.85</strain>
    </source>
</reference>
<dbReference type="Gene3D" id="2.40.70.10">
    <property type="entry name" value="Acid Proteases"/>
    <property type="match status" value="2"/>
</dbReference>
<dbReference type="PANTHER" id="PTHR31048">
    <property type="entry name" value="OS03G0233200 PROTEIN"/>
    <property type="match status" value="1"/>
</dbReference>